<sequence length="101" mass="11299">MVEAIQDVQEALAGHDVGPLDPVSRQGVDDDVAGRLRRGANNLSARRRLLNLRHVVTSLAFELAAWAAVGRRRVPGRKMSVIWPKLQDRRGYSPVCRDMEK</sequence>
<reference evidence="2" key="1">
    <citation type="journal article" date="2019" name="Int. J. Syst. Evol. Microbiol.">
        <title>The Global Catalogue of Microorganisms (GCM) 10K type strain sequencing project: providing services to taxonomists for standard genome sequencing and annotation.</title>
        <authorList>
            <consortium name="The Broad Institute Genomics Platform"/>
            <consortium name="The Broad Institute Genome Sequencing Center for Infectious Disease"/>
            <person name="Wu L."/>
            <person name="Ma J."/>
        </authorList>
    </citation>
    <scope>NUCLEOTIDE SEQUENCE [LARGE SCALE GENOMIC DNA]</scope>
    <source>
        <strain evidence="2">JCM 30742</strain>
    </source>
</reference>
<evidence type="ECO:0000313" key="1">
    <source>
        <dbReference type="EMBL" id="GAA3674479.1"/>
    </source>
</evidence>
<gene>
    <name evidence="1" type="ORF">GCM10023081_11110</name>
</gene>
<accession>A0ABP7C0Y3</accession>
<evidence type="ECO:0008006" key="3">
    <source>
        <dbReference type="Google" id="ProtNLM"/>
    </source>
</evidence>
<organism evidence="1 2">
    <name type="scientific">Arthrobacter ginkgonis</name>
    <dbReference type="NCBI Taxonomy" id="1630594"/>
    <lineage>
        <taxon>Bacteria</taxon>
        <taxon>Bacillati</taxon>
        <taxon>Actinomycetota</taxon>
        <taxon>Actinomycetes</taxon>
        <taxon>Micrococcales</taxon>
        <taxon>Micrococcaceae</taxon>
        <taxon>Arthrobacter</taxon>
    </lineage>
</organism>
<dbReference type="EMBL" id="BAABEO010000008">
    <property type="protein sequence ID" value="GAA3674479.1"/>
    <property type="molecule type" value="Genomic_DNA"/>
</dbReference>
<name>A0ABP7C0Y3_9MICC</name>
<keyword evidence="2" id="KW-1185">Reference proteome</keyword>
<proteinExistence type="predicted"/>
<dbReference type="Proteomes" id="UP001500752">
    <property type="component" value="Unassembled WGS sequence"/>
</dbReference>
<comment type="caution">
    <text evidence="1">The sequence shown here is derived from an EMBL/GenBank/DDBJ whole genome shotgun (WGS) entry which is preliminary data.</text>
</comment>
<evidence type="ECO:0000313" key="2">
    <source>
        <dbReference type="Proteomes" id="UP001500752"/>
    </source>
</evidence>
<protein>
    <recommendedName>
        <fullName evidence="3">Transposase</fullName>
    </recommendedName>
</protein>